<evidence type="ECO:0000313" key="3">
    <source>
        <dbReference type="Proteomes" id="UP000002209"/>
    </source>
</evidence>
<feature type="domain" description="BON" evidence="1">
    <location>
        <begin position="50"/>
        <end position="112"/>
    </location>
</feature>
<feature type="domain" description="BON" evidence="1">
    <location>
        <begin position="120"/>
        <end position="179"/>
    </location>
</feature>
<dbReference type="AlphaFoldDB" id="C1ADB2"/>
<dbReference type="EMBL" id="AP009153">
    <property type="protein sequence ID" value="BAH40489.1"/>
    <property type="molecule type" value="Genomic_DNA"/>
</dbReference>
<dbReference type="Pfam" id="PF04972">
    <property type="entry name" value="BON"/>
    <property type="match status" value="2"/>
</dbReference>
<dbReference type="KEGG" id="gau:GAU_3447"/>
<evidence type="ECO:0000313" key="2">
    <source>
        <dbReference type="EMBL" id="BAH40489.1"/>
    </source>
</evidence>
<protein>
    <recommendedName>
        <fullName evidence="1">BON domain-containing protein</fullName>
    </recommendedName>
</protein>
<sequence length="180" mass="18367">MLSRSWRVTIGAACGSLSRDYPSMIISTRTRTIASAIVLSLAVVACGPKDADIKASVDAAIAGVPGVSVNVVKGVATISGQYADSAAKASTEALVKGVKGVKSVLDSATVAPPPVVISPDEMLKTGVMAALAEFSTLSADVMDGVVTLTGEVKRADLPKVMQALSALQPKKIENKATVKK</sequence>
<organism evidence="2 3">
    <name type="scientific">Gemmatimonas aurantiaca (strain DSM 14586 / JCM 11422 / NBRC 100505 / T-27)</name>
    <dbReference type="NCBI Taxonomy" id="379066"/>
    <lineage>
        <taxon>Bacteria</taxon>
        <taxon>Pseudomonadati</taxon>
        <taxon>Gemmatimonadota</taxon>
        <taxon>Gemmatimonadia</taxon>
        <taxon>Gemmatimonadales</taxon>
        <taxon>Gemmatimonadaceae</taxon>
        <taxon>Gemmatimonas</taxon>
    </lineage>
</organism>
<keyword evidence="3" id="KW-1185">Reference proteome</keyword>
<gene>
    <name evidence="2" type="ordered locus">GAU_3447</name>
</gene>
<accession>C1ADB2</accession>
<dbReference type="Proteomes" id="UP000002209">
    <property type="component" value="Chromosome"/>
</dbReference>
<proteinExistence type="predicted"/>
<dbReference type="InterPro" id="IPR007055">
    <property type="entry name" value="BON_dom"/>
</dbReference>
<evidence type="ECO:0000259" key="1">
    <source>
        <dbReference type="Pfam" id="PF04972"/>
    </source>
</evidence>
<reference evidence="3" key="1">
    <citation type="submission" date="2006-03" db="EMBL/GenBank/DDBJ databases">
        <title>Complete genome sequence of Gemmatimonas aurantiaca T-27 that represents a novel phylum Gemmatimonadetes.</title>
        <authorList>
            <person name="Takasaki K."/>
            <person name="Ichikawa N."/>
            <person name="Miura H."/>
            <person name="Matsushita S."/>
            <person name="Watanabe Y."/>
            <person name="Oguchi A."/>
            <person name="Ankai A."/>
            <person name="Yashiro I."/>
            <person name="Takahashi M."/>
            <person name="Terui Y."/>
            <person name="Fukui S."/>
            <person name="Yokoyama H."/>
            <person name="Tanikawa S."/>
            <person name="Hanada S."/>
            <person name="Kamagata Y."/>
            <person name="Fujita N."/>
        </authorList>
    </citation>
    <scope>NUCLEOTIDE SEQUENCE [LARGE SCALE GENOMIC DNA]</scope>
    <source>
        <strain evidence="3">T-27 / DSM 14586 / JCM 11422 / NBRC 100505</strain>
    </source>
</reference>
<dbReference type="Gene3D" id="3.40.1520.20">
    <property type="match status" value="1"/>
</dbReference>
<dbReference type="STRING" id="379066.GAU_3447"/>
<dbReference type="HOGENOM" id="CLU_134907_0_0_0"/>
<dbReference type="eggNOG" id="COG2823">
    <property type="taxonomic scope" value="Bacteria"/>
</dbReference>
<name>C1ADB2_GEMAT</name>